<sequence>MAKGSHIMELHKPLNHTWDFVSDINNWAPLVTGYVTHKIIDSRHSTWRLHGDLGFIKRFINLNVEITEWEAPIKISFTIASPTKKLIGKGFFQAEAISHSTTRITSEIEMKAKGKGDFVFNSAMKPFVLIMTKKLSNAVANEIVKQRKTNINI</sequence>
<protein>
    <recommendedName>
        <fullName evidence="3">SRPBCC family protein</fullName>
    </recommendedName>
</protein>
<dbReference type="EMBL" id="NVDG01000026">
    <property type="protein sequence ID" value="PFU41596.1"/>
    <property type="molecule type" value="Genomic_DNA"/>
</dbReference>
<dbReference type="AlphaFoldDB" id="A0A2B3U3Z5"/>
<comment type="caution">
    <text evidence="1">The sequence shown here is derived from an EMBL/GenBank/DDBJ whole genome shotgun (WGS) entry which is preliminary data.</text>
</comment>
<evidence type="ECO:0000313" key="2">
    <source>
        <dbReference type="Proteomes" id="UP000224076"/>
    </source>
</evidence>
<dbReference type="Gene3D" id="3.30.530.20">
    <property type="match status" value="1"/>
</dbReference>
<dbReference type="RefSeq" id="WP_098500469.1">
    <property type="nucleotide sequence ID" value="NZ_NUXC01000027.1"/>
</dbReference>
<organism evidence="1 2">
    <name type="scientific">Bacillus cereus</name>
    <dbReference type="NCBI Taxonomy" id="1396"/>
    <lineage>
        <taxon>Bacteria</taxon>
        <taxon>Bacillati</taxon>
        <taxon>Bacillota</taxon>
        <taxon>Bacilli</taxon>
        <taxon>Bacillales</taxon>
        <taxon>Bacillaceae</taxon>
        <taxon>Bacillus</taxon>
        <taxon>Bacillus cereus group</taxon>
    </lineage>
</organism>
<dbReference type="SUPFAM" id="SSF55961">
    <property type="entry name" value="Bet v1-like"/>
    <property type="match status" value="1"/>
</dbReference>
<dbReference type="InterPro" id="IPR023393">
    <property type="entry name" value="START-like_dom_sf"/>
</dbReference>
<name>A0A2B3U3Z5_BACCE</name>
<gene>
    <name evidence="1" type="ORF">COK86_15905</name>
</gene>
<evidence type="ECO:0000313" key="1">
    <source>
        <dbReference type="EMBL" id="PFU41596.1"/>
    </source>
</evidence>
<reference evidence="1 2" key="1">
    <citation type="submission" date="2017-09" db="EMBL/GenBank/DDBJ databases">
        <title>Large-scale bioinformatics analysis of Bacillus genomes uncovers conserved roles of natural products in bacterial physiology.</title>
        <authorList>
            <consortium name="Agbiome Team Llc"/>
            <person name="Bleich R.M."/>
            <person name="Grubbs K.J."/>
            <person name="Santa Maria K.C."/>
            <person name="Allen S.E."/>
            <person name="Farag S."/>
            <person name="Shank E.A."/>
            <person name="Bowers A."/>
        </authorList>
    </citation>
    <scope>NUCLEOTIDE SEQUENCE [LARGE SCALE GENOMIC DNA]</scope>
    <source>
        <strain evidence="1 2">AFS061806</strain>
    </source>
</reference>
<proteinExistence type="predicted"/>
<dbReference type="Proteomes" id="UP000224076">
    <property type="component" value="Unassembled WGS sequence"/>
</dbReference>
<dbReference type="CDD" id="cd07812">
    <property type="entry name" value="SRPBCC"/>
    <property type="match status" value="1"/>
</dbReference>
<accession>A0A2B3U3Z5</accession>
<evidence type="ECO:0008006" key="3">
    <source>
        <dbReference type="Google" id="ProtNLM"/>
    </source>
</evidence>